<dbReference type="RefSeq" id="WP_270680703.1">
    <property type="nucleotide sequence ID" value="NZ_JAQFWP010000071.1"/>
</dbReference>
<dbReference type="Gene3D" id="3.20.20.70">
    <property type="entry name" value="Aldolase class I"/>
    <property type="match status" value="1"/>
</dbReference>
<comment type="similarity">
    <text evidence="2">Belongs to the nitronate monooxygenase family. NMO class I subfamily.</text>
</comment>
<keyword evidence="6" id="KW-0560">Oxidoreductase</keyword>
<evidence type="ECO:0000256" key="3">
    <source>
        <dbReference type="ARBA" id="ARBA00022575"/>
    </source>
</evidence>
<evidence type="ECO:0000256" key="6">
    <source>
        <dbReference type="ARBA" id="ARBA00023002"/>
    </source>
</evidence>
<keyword evidence="3" id="KW-0216">Detoxification</keyword>
<dbReference type="PANTHER" id="PTHR42747">
    <property type="entry name" value="NITRONATE MONOOXYGENASE-RELATED"/>
    <property type="match status" value="1"/>
</dbReference>
<dbReference type="CDD" id="cd04730">
    <property type="entry name" value="NPD_like"/>
    <property type="match status" value="1"/>
</dbReference>
<dbReference type="Proteomes" id="UP001165685">
    <property type="component" value="Unassembled WGS sequence"/>
</dbReference>
<comment type="catalytic activity">
    <reaction evidence="9">
        <text>3 propionate 3-nitronate + 3 O2 + H2O = 3 3-oxopropanoate + 2 nitrate + nitrite + H2O2 + 3 H(+)</text>
        <dbReference type="Rhea" id="RHEA:57332"/>
        <dbReference type="ChEBI" id="CHEBI:15377"/>
        <dbReference type="ChEBI" id="CHEBI:15378"/>
        <dbReference type="ChEBI" id="CHEBI:15379"/>
        <dbReference type="ChEBI" id="CHEBI:16240"/>
        <dbReference type="ChEBI" id="CHEBI:16301"/>
        <dbReference type="ChEBI" id="CHEBI:17632"/>
        <dbReference type="ChEBI" id="CHEBI:33190"/>
        <dbReference type="ChEBI" id="CHEBI:136067"/>
    </reaction>
</comment>
<gene>
    <name evidence="10" type="ORF">O4U47_26500</name>
</gene>
<keyword evidence="4" id="KW-0285">Flavoprotein</keyword>
<evidence type="ECO:0000313" key="10">
    <source>
        <dbReference type="EMBL" id="MDA2808088.1"/>
    </source>
</evidence>
<keyword evidence="11" id="KW-1185">Reference proteome</keyword>
<evidence type="ECO:0000256" key="1">
    <source>
        <dbReference type="ARBA" id="ARBA00001917"/>
    </source>
</evidence>
<evidence type="ECO:0000256" key="2">
    <source>
        <dbReference type="ARBA" id="ARBA00009881"/>
    </source>
</evidence>
<evidence type="ECO:0000256" key="7">
    <source>
        <dbReference type="ARBA" id="ARBA00023033"/>
    </source>
</evidence>
<protein>
    <recommendedName>
        <fullName evidence="8">Propionate 3-nitronate monooxygenase</fullName>
    </recommendedName>
</protein>
<dbReference type="InterPro" id="IPR001295">
    <property type="entry name" value="Dihydroorotate_DH_CS"/>
</dbReference>
<dbReference type="SUPFAM" id="SSF51412">
    <property type="entry name" value="Inosine monophosphate dehydrogenase (IMPDH)"/>
    <property type="match status" value="1"/>
</dbReference>
<dbReference type="Pfam" id="PF03060">
    <property type="entry name" value="NMO"/>
    <property type="match status" value="1"/>
</dbReference>
<sequence>MGQDAAQTVVTSTFAAPGTVPVVGAPMAGGASTPELVAAVNTAGGLGFLAGGYKGADALASQIARTRELTGRPFGVNLFVPGEDTGDRERVAGYARGIAPDLEALGAEPGEPRWSDDGYPAKLALLIDDPVPVVSFTFGAPDPSDVAALHAAGSAVMVTVTTPAEARAAAGVGADALSVQGAEAGGHQGSFDDAEERTTPLLDLLSQVREEVDLPLVAAGGIGDAAAVRKVLSHGAVAAQVGTVLLRTPESGASETHKRALADEVFPGTAVTRAFSGRRARGLVNRFLSAHTSEAPAAYPQVHYLTGPMRKAAAQAGDTARLHLWAGTSYRAAEERPAAEVVRALAEGADVTEPGRT</sequence>
<evidence type="ECO:0000313" key="11">
    <source>
        <dbReference type="Proteomes" id="UP001165685"/>
    </source>
</evidence>
<comment type="cofactor">
    <cofactor evidence="1">
        <name>FMN</name>
        <dbReference type="ChEBI" id="CHEBI:58210"/>
    </cofactor>
</comment>
<organism evidence="10 11">
    <name type="scientific">Nocardiopsis suaedae</name>
    <dbReference type="NCBI Taxonomy" id="3018444"/>
    <lineage>
        <taxon>Bacteria</taxon>
        <taxon>Bacillati</taxon>
        <taxon>Actinomycetota</taxon>
        <taxon>Actinomycetes</taxon>
        <taxon>Streptosporangiales</taxon>
        <taxon>Nocardiopsidaceae</taxon>
        <taxon>Nocardiopsis</taxon>
    </lineage>
</organism>
<dbReference type="InterPro" id="IPR013785">
    <property type="entry name" value="Aldolase_TIM"/>
</dbReference>
<dbReference type="PROSITE" id="PS00912">
    <property type="entry name" value="DHODEHASE_2"/>
    <property type="match status" value="1"/>
</dbReference>
<keyword evidence="7 10" id="KW-0503">Monooxygenase</keyword>
<dbReference type="PANTHER" id="PTHR42747:SF3">
    <property type="entry name" value="NITRONATE MONOOXYGENASE-RELATED"/>
    <property type="match status" value="1"/>
</dbReference>
<dbReference type="GO" id="GO:0004497">
    <property type="term" value="F:monooxygenase activity"/>
    <property type="evidence" value="ECO:0007669"/>
    <property type="project" value="UniProtKB-KW"/>
</dbReference>
<keyword evidence="5" id="KW-0288">FMN</keyword>
<dbReference type="InterPro" id="IPR004136">
    <property type="entry name" value="NMO"/>
</dbReference>
<evidence type="ECO:0000256" key="5">
    <source>
        <dbReference type="ARBA" id="ARBA00022643"/>
    </source>
</evidence>
<evidence type="ECO:0000256" key="9">
    <source>
        <dbReference type="ARBA" id="ARBA00049401"/>
    </source>
</evidence>
<dbReference type="EMBL" id="JAQFWP010000071">
    <property type="protein sequence ID" value="MDA2808088.1"/>
    <property type="molecule type" value="Genomic_DNA"/>
</dbReference>
<proteinExistence type="inferred from homology"/>
<evidence type="ECO:0000256" key="4">
    <source>
        <dbReference type="ARBA" id="ARBA00022630"/>
    </source>
</evidence>
<reference evidence="10" key="1">
    <citation type="submission" date="2023-01" db="EMBL/GenBank/DDBJ databases">
        <title>Draft genome sequence of Nocardiopsis sp. LSu2-4 isolated from halophytes.</title>
        <authorList>
            <person name="Duangmal K."/>
            <person name="Chantavorakit T."/>
        </authorList>
    </citation>
    <scope>NUCLEOTIDE SEQUENCE</scope>
    <source>
        <strain evidence="10">LSu2-4</strain>
    </source>
</reference>
<evidence type="ECO:0000256" key="8">
    <source>
        <dbReference type="ARBA" id="ARBA00031155"/>
    </source>
</evidence>
<comment type="caution">
    <text evidence="10">The sequence shown here is derived from an EMBL/GenBank/DDBJ whole genome shotgun (WGS) entry which is preliminary data.</text>
</comment>
<name>A0ABT4TTS4_9ACTN</name>
<accession>A0ABT4TTS4</accession>